<name>A0ABP8ID38_9GAMM</name>
<organism evidence="2 3">
    <name type="scientific">Kangiella marina</name>
    <dbReference type="NCBI Taxonomy" id="1079178"/>
    <lineage>
        <taxon>Bacteria</taxon>
        <taxon>Pseudomonadati</taxon>
        <taxon>Pseudomonadota</taxon>
        <taxon>Gammaproteobacteria</taxon>
        <taxon>Kangiellales</taxon>
        <taxon>Kangiellaceae</taxon>
        <taxon>Kangiella</taxon>
    </lineage>
</organism>
<feature type="region of interest" description="Disordered" evidence="1">
    <location>
        <begin position="94"/>
        <end position="165"/>
    </location>
</feature>
<reference evidence="3" key="1">
    <citation type="journal article" date="2019" name="Int. J. Syst. Evol. Microbiol.">
        <title>The Global Catalogue of Microorganisms (GCM) 10K type strain sequencing project: providing services to taxonomists for standard genome sequencing and annotation.</title>
        <authorList>
            <consortium name="The Broad Institute Genomics Platform"/>
            <consortium name="The Broad Institute Genome Sequencing Center for Infectious Disease"/>
            <person name="Wu L."/>
            <person name="Ma J."/>
        </authorList>
    </citation>
    <scope>NUCLEOTIDE SEQUENCE [LARGE SCALE GENOMIC DNA]</scope>
    <source>
        <strain evidence="3">JCM 17728</strain>
    </source>
</reference>
<evidence type="ECO:0000313" key="2">
    <source>
        <dbReference type="EMBL" id="GAA4356269.1"/>
    </source>
</evidence>
<proteinExistence type="predicted"/>
<dbReference type="Proteomes" id="UP001501011">
    <property type="component" value="Unassembled WGS sequence"/>
</dbReference>
<feature type="compositionally biased region" description="Basic and acidic residues" evidence="1">
    <location>
        <begin position="94"/>
        <end position="159"/>
    </location>
</feature>
<gene>
    <name evidence="2" type="ORF">GCM10023151_04010</name>
</gene>
<protein>
    <recommendedName>
        <fullName evidence="4">Low-complexity protein</fullName>
    </recommendedName>
</protein>
<comment type="caution">
    <text evidence="2">The sequence shown here is derived from an EMBL/GenBank/DDBJ whole genome shotgun (WGS) entry which is preliminary data.</text>
</comment>
<keyword evidence="3" id="KW-1185">Reference proteome</keyword>
<accession>A0ABP8ID38</accession>
<evidence type="ECO:0008006" key="4">
    <source>
        <dbReference type="Google" id="ProtNLM"/>
    </source>
</evidence>
<evidence type="ECO:0000256" key="1">
    <source>
        <dbReference type="SAM" id="MobiDB-lite"/>
    </source>
</evidence>
<evidence type="ECO:0000313" key="3">
    <source>
        <dbReference type="Proteomes" id="UP001501011"/>
    </source>
</evidence>
<sequence length="165" mass="17248">MSQKKRNLDEIRKICNKFRYGKSKFLNNLTKVSNLGVSSMLNKDKKKLAMIVGASIAASAAMGTAAASDNPFALNDLQAGYDLAKFDAGEGKCGEGKCGEDKAEKEGKCGEGKCGEDKAEKEGKCGEGKCGEGKAEKEGKCGEGKCGEDKAEKEGKCGEGKCGVA</sequence>
<dbReference type="EMBL" id="BAABFV010000001">
    <property type="protein sequence ID" value="GAA4356269.1"/>
    <property type="molecule type" value="Genomic_DNA"/>
</dbReference>